<organism evidence="5 6">
    <name type="scientific">Arachis hypogaea</name>
    <name type="common">Peanut</name>
    <dbReference type="NCBI Taxonomy" id="3818"/>
    <lineage>
        <taxon>Eukaryota</taxon>
        <taxon>Viridiplantae</taxon>
        <taxon>Streptophyta</taxon>
        <taxon>Embryophyta</taxon>
        <taxon>Tracheophyta</taxon>
        <taxon>Spermatophyta</taxon>
        <taxon>Magnoliopsida</taxon>
        <taxon>eudicotyledons</taxon>
        <taxon>Gunneridae</taxon>
        <taxon>Pentapetalae</taxon>
        <taxon>rosids</taxon>
        <taxon>fabids</taxon>
        <taxon>Fabales</taxon>
        <taxon>Fabaceae</taxon>
        <taxon>Papilionoideae</taxon>
        <taxon>50 kb inversion clade</taxon>
        <taxon>dalbergioids sensu lato</taxon>
        <taxon>Dalbergieae</taxon>
        <taxon>Pterocarpus clade</taxon>
        <taxon>Arachis</taxon>
    </lineage>
</organism>
<dbReference type="Proteomes" id="UP000289738">
    <property type="component" value="Chromosome B04"/>
</dbReference>
<dbReference type="OrthoDB" id="18190at2759"/>
<dbReference type="GO" id="GO:0005634">
    <property type="term" value="C:nucleus"/>
    <property type="evidence" value="ECO:0007669"/>
    <property type="project" value="UniProtKB-SubCell"/>
</dbReference>
<name>A0A444ZK76_ARAHY</name>
<dbReference type="EMBL" id="SDMP01000014">
    <property type="protein sequence ID" value="RYR14579.1"/>
    <property type="molecule type" value="Genomic_DNA"/>
</dbReference>
<dbReference type="Gene3D" id="1.25.10.10">
    <property type="entry name" value="Leucine-rich Repeat Variant"/>
    <property type="match status" value="2"/>
</dbReference>
<dbReference type="AlphaFoldDB" id="A0A444ZK76"/>
<dbReference type="SUPFAM" id="SSF48371">
    <property type="entry name" value="ARM repeat"/>
    <property type="match status" value="1"/>
</dbReference>
<feature type="domain" description="Integrator complex subunit 4/Protein SIEL C-terminal Ig-like" evidence="4">
    <location>
        <begin position="823"/>
        <end position="943"/>
    </location>
</feature>
<keyword evidence="2" id="KW-0539">Nucleus</keyword>
<dbReference type="GO" id="GO:0010496">
    <property type="term" value="P:intercellular transport"/>
    <property type="evidence" value="ECO:0007669"/>
    <property type="project" value="TreeGrafter"/>
</dbReference>
<dbReference type="PANTHER" id="PTHR20938:SF0">
    <property type="entry name" value="INTEGRATOR COMPLEX SUBUNIT 4"/>
    <property type="match status" value="1"/>
</dbReference>
<comment type="subcellular location">
    <subcellularLocation>
        <location evidence="1">Nucleus</location>
    </subcellularLocation>
</comment>
<dbReference type="InterPro" id="IPR057412">
    <property type="entry name" value="INTS4_C"/>
</dbReference>
<keyword evidence="6" id="KW-1185">Reference proteome</keyword>
<dbReference type="PANTHER" id="PTHR20938">
    <property type="entry name" value="INTEGRATOR COMPLEX SUBUNIT 4"/>
    <property type="match status" value="1"/>
</dbReference>
<evidence type="ECO:0000313" key="6">
    <source>
        <dbReference type="Proteomes" id="UP000289738"/>
    </source>
</evidence>
<protein>
    <recommendedName>
        <fullName evidence="4">Integrator complex subunit 4/Protein SIEL C-terminal Ig-like domain-containing protein</fullName>
    </recommendedName>
</protein>
<keyword evidence="3" id="KW-0175">Coiled coil</keyword>
<evidence type="ECO:0000256" key="3">
    <source>
        <dbReference type="SAM" id="Coils"/>
    </source>
</evidence>
<comment type="caution">
    <text evidence="5">The sequence shown here is derived from an EMBL/GenBank/DDBJ whole genome shotgun (WGS) entry which is preliminary data.</text>
</comment>
<evidence type="ECO:0000256" key="1">
    <source>
        <dbReference type="ARBA" id="ARBA00004123"/>
    </source>
</evidence>
<evidence type="ECO:0000313" key="5">
    <source>
        <dbReference type="EMBL" id="RYR14579.1"/>
    </source>
</evidence>
<evidence type="ECO:0000256" key="2">
    <source>
        <dbReference type="ARBA" id="ARBA00023242"/>
    </source>
</evidence>
<evidence type="ECO:0000259" key="4">
    <source>
        <dbReference type="Pfam" id="PF25458"/>
    </source>
</evidence>
<dbReference type="GO" id="GO:0005768">
    <property type="term" value="C:endosome"/>
    <property type="evidence" value="ECO:0007669"/>
    <property type="project" value="TreeGrafter"/>
</dbReference>
<proteinExistence type="predicted"/>
<dbReference type="InterPro" id="IPR016024">
    <property type="entry name" value="ARM-type_fold"/>
</dbReference>
<feature type="coiled-coil region" evidence="3">
    <location>
        <begin position="694"/>
        <end position="721"/>
    </location>
</feature>
<dbReference type="InterPro" id="IPR011989">
    <property type="entry name" value="ARM-like"/>
</dbReference>
<gene>
    <name evidence="5" type="ORF">Ahy_B04g071192</name>
</gene>
<sequence>MFLHAMPFSVIYSLNQRIKNNTPESIRLISMQTFTSMMNEILNPSTPKSTVSSIFKTLIHSLLHSPESHHSQILKLITDLSSHHPSLAQLALDSLQSMLPQLTDPPSQLTIEYLDALVNISERPVEVDDSLFTSICLAASFPVRLWMVRNSGCRVMVRPKLLYPVLMGMTKEPYPCVREESLEALVRLGECAVFEEVSLVKGCYERGVQLLSDNEDCVRISAVRVVALWGLMLASFNVDMKTYWSNEVFAMLCSVVRDMNMKVRVEVFNGLGKMEIVSKELLMQSLSKRVLVLDQSPTEQFVLLASNVAGALVHGVEDEFFEVRKSVCQSLRALTVLSVEFAHAALNLLMDVLNDYKVEVRFQALETMHHMAINHCLELQENYMHKFLDVLEDNSSEVRFSARKIVRLMKLRNHLLFKSTMDVLLKNLDSYPQDEADIFSVLSHLGRNHKQFVDLIANEIADEVTASFEGNREFNSARMAALLVLSISAPFLNADVGPIPPVIFSFAATFLSRICCAFSDVMNRDTLLEYLIQKSSSMVQPEVNISNGEGQNPLAKDDVQNVAGNEMIHSEITINNGEGQLPLSKYNVQNVALEMKPPNDVGQHKQPVHDSVVLTYINYILVKLPNIWPKVQSYSANEVLCSLRHWKEELTSLTFDSSAPADASAFALLYLKIIKLVVEVWDHLVRKTEVVSGTVELEDKLEKLDRRAKELMNRFVGFSAEEEISVLELILLTYTLRLCRAEICSRNFIFKRMTIIYLRTESFLKLRSDVASGFVAELGNLIRESSNGGASCSSLAFDNCLKLFSPKRLMIPEGIRHRRAELSIPNNCPDYPLPFAPGLTASIPCDITIHNISSNCRAWVRMCINDGFTQHVYLDLQSFEVSGEVRKISYAVPYYRTPEVDSFNLKVCIGLESLFENVTPVQAHGGPKCELVLLCEEKIVYLSRVL</sequence>
<accession>A0A444ZK76</accession>
<dbReference type="STRING" id="3818.A0A444ZK76"/>
<dbReference type="Pfam" id="PF25458">
    <property type="entry name" value="INTS4_C"/>
    <property type="match status" value="1"/>
</dbReference>
<reference evidence="5 6" key="1">
    <citation type="submission" date="2019-01" db="EMBL/GenBank/DDBJ databases">
        <title>Sequencing of cultivated peanut Arachis hypogaea provides insights into genome evolution and oil improvement.</title>
        <authorList>
            <person name="Chen X."/>
        </authorList>
    </citation>
    <scope>NUCLEOTIDE SEQUENCE [LARGE SCALE GENOMIC DNA]</scope>
    <source>
        <strain evidence="6">cv. Fuhuasheng</strain>
        <tissue evidence="5">Leaves</tissue>
    </source>
</reference>